<keyword evidence="3" id="KW-0051">Antiviral defense</keyword>
<dbReference type="Proteomes" id="UP000294830">
    <property type="component" value="Unassembled WGS sequence"/>
</dbReference>
<dbReference type="NCBIfam" id="TIGR01877">
    <property type="entry name" value="cas_cas6"/>
    <property type="match status" value="1"/>
</dbReference>
<proteinExistence type="inferred from homology"/>
<comment type="caution">
    <text evidence="5">The sequence shown here is derived from an EMBL/GenBank/DDBJ whole genome shotgun (WGS) entry which is preliminary data.</text>
</comment>
<keyword evidence="6" id="KW-1185">Reference proteome</keyword>
<dbReference type="RefSeq" id="WP_131839234.1">
    <property type="nucleotide sequence ID" value="NZ_SLWB01000007.1"/>
</dbReference>
<dbReference type="GO" id="GO:0016788">
    <property type="term" value="F:hydrolase activity, acting on ester bonds"/>
    <property type="evidence" value="ECO:0007669"/>
    <property type="project" value="InterPro"/>
</dbReference>
<sequence>MRFRLKLQVDHNFGSILPLNYQLEVSRLIYDILTEDSYNFKKWLNYNDIPYKNHSPFFNFSNIIVVDRKIYGDRMLILSDTIELTISFLYNCCTEEFVYYAFENLIFKLGDSASKIRLKVVGIEKLFSPKFSNKMQFIARSPIVLRSYGNSRYVNFLSPVDTDYNELFAKNLIDKYQKYTDYPLEDHNIYTSIELLTEPKSKLLGINGQQRELVKGYLYRFTIEAPKELLEVGYKIGFGDKNHLGFGFCDILYATDKKLTPILDMNGEVASPLKKASAQLD</sequence>
<keyword evidence="2" id="KW-0694">RNA-binding</keyword>
<evidence type="ECO:0000256" key="3">
    <source>
        <dbReference type="ARBA" id="ARBA00023118"/>
    </source>
</evidence>
<evidence type="ECO:0000259" key="4">
    <source>
        <dbReference type="Pfam" id="PF01881"/>
    </source>
</evidence>
<evidence type="ECO:0000256" key="2">
    <source>
        <dbReference type="ARBA" id="ARBA00022884"/>
    </source>
</evidence>
<organism evidence="5 6">
    <name type="scientific">Acetobacteroides hydrogenigenes</name>
    <dbReference type="NCBI Taxonomy" id="979970"/>
    <lineage>
        <taxon>Bacteria</taxon>
        <taxon>Pseudomonadati</taxon>
        <taxon>Bacteroidota</taxon>
        <taxon>Bacteroidia</taxon>
        <taxon>Bacteroidales</taxon>
        <taxon>Rikenellaceae</taxon>
        <taxon>Acetobacteroides</taxon>
    </lineage>
</organism>
<name>A0A4R2EMA9_9BACT</name>
<dbReference type="EMBL" id="SLWB01000007">
    <property type="protein sequence ID" value="TCN67594.1"/>
    <property type="molecule type" value="Genomic_DNA"/>
</dbReference>
<dbReference type="AlphaFoldDB" id="A0A4R2EMA9"/>
<dbReference type="OrthoDB" id="9797488at2"/>
<evidence type="ECO:0000256" key="1">
    <source>
        <dbReference type="ARBA" id="ARBA00005937"/>
    </source>
</evidence>
<dbReference type="PIRSF" id="PIRSF005054">
    <property type="entry name" value="PF1131"/>
    <property type="match status" value="1"/>
</dbReference>
<comment type="similarity">
    <text evidence="1">Belongs to the CRISPR-associated protein Cas6/Cse3/CasE family.</text>
</comment>
<dbReference type="Gene3D" id="3.30.70.1890">
    <property type="match status" value="1"/>
</dbReference>
<dbReference type="Gene3D" id="3.30.70.1900">
    <property type="match status" value="1"/>
</dbReference>
<reference evidence="5 6" key="1">
    <citation type="submission" date="2019-03" db="EMBL/GenBank/DDBJ databases">
        <title>Genomic Encyclopedia of Archaeal and Bacterial Type Strains, Phase II (KMG-II): from individual species to whole genera.</title>
        <authorList>
            <person name="Goeker M."/>
        </authorList>
    </citation>
    <scope>NUCLEOTIDE SEQUENCE [LARGE SCALE GENOMIC DNA]</scope>
    <source>
        <strain evidence="5 6">RL-C</strain>
    </source>
</reference>
<protein>
    <submittedName>
        <fullName evidence="5">CRISPR-associated endoribonuclease Cas6</fullName>
    </submittedName>
</protein>
<dbReference type="InterPro" id="IPR045747">
    <property type="entry name" value="CRISPR-assoc_prot_Cas6_N_sf"/>
</dbReference>
<dbReference type="Pfam" id="PF01881">
    <property type="entry name" value="Cas_Cas6_C"/>
    <property type="match status" value="1"/>
</dbReference>
<feature type="domain" description="CRISPR associated protein Cas6 C-terminal" evidence="4">
    <location>
        <begin position="129"/>
        <end position="251"/>
    </location>
</feature>
<dbReference type="GO" id="GO:0003723">
    <property type="term" value="F:RNA binding"/>
    <property type="evidence" value="ECO:0007669"/>
    <property type="project" value="UniProtKB-KW"/>
</dbReference>
<dbReference type="PANTHER" id="PTHR36984:SF1">
    <property type="entry name" value="CRISPR-ASSOCIATED ENDORIBONUCLEASE CAS6 1"/>
    <property type="match status" value="1"/>
</dbReference>
<dbReference type="GO" id="GO:0051607">
    <property type="term" value="P:defense response to virus"/>
    <property type="evidence" value="ECO:0007669"/>
    <property type="project" value="UniProtKB-KW"/>
</dbReference>
<gene>
    <name evidence="5" type="ORF">CLV25_10753</name>
</gene>
<dbReference type="InterPro" id="IPR010156">
    <property type="entry name" value="CRISPR-assoc_prot_Cas6"/>
</dbReference>
<dbReference type="PANTHER" id="PTHR36984">
    <property type="entry name" value="CRISPR-ASSOCIATED ENDORIBONUCLEASE CAS6 1"/>
    <property type="match status" value="1"/>
</dbReference>
<accession>A0A4R2EMA9</accession>
<evidence type="ECO:0000313" key="5">
    <source>
        <dbReference type="EMBL" id="TCN67594.1"/>
    </source>
</evidence>
<dbReference type="InterPro" id="IPR049435">
    <property type="entry name" value="Cas_Cas6_C"/>
</dbReference>
<evidence type="ECO:0000313" key="6">
    <source>
        <dbReference type="Proteomes" id="UP000294830"/>
    </source>
</evidence>
<dbReference type="CDD" id="cd21140">
    <property type="entry name" value="Cas6_I-like"/>
    <property type="match status" value="1"/>
</dbReference>